<comment type="subunit">
    <text evidence="17">Homotrimer.</text>
</comment>
<feature type="binding site" evidence="17">
    <location>
        <begin position="12"/>
        <end position="15"/>
    </location>
    <ligand>
        <name>UDP-N-acetyl-alpha-D-glucosamine</name>
        <dbReference type="ChEBI" id="CHEBI:57705"/>
    </ligand>
</feature>
<evidence type="ECO:0000259" key="19">
    <source>
        <dbReference type="Pfam" id="PF12804"/>
    </source>
</evidence>
<keyword evidence="11 17" id="KW-0511">Multifunctional enzyme</keyword>
<dbReference type="PANTHER" id="PTHR43584">
    <property type="entry name" value="NUCLEOTIDYL TRANSFERASE"/>
    <property type="match status" value="1"/>
</dbReference>
<feature type="binding site" evidence="17">
    <location>
        <begin position="397"/>
        <end position="398"/>
    </location>
    <ligand>
        <name>acetyl-CoA</name>
        <dbReference type="ChEBI" id="CHEBI:57288"/>
    </ligand>
</feature>
<evidence type="ECO:0000256" key="1">
    <source>
        <dbReference type="ARBA" id="ARBA00007707"/>
    </source>
</evidence>
<name>A0ABT1M012_9MYCO</name>
<dbReference type="EMBL" id="JANDBD010000002">
    <property type="protein sequence ID" value="MCP9271920.1"/>
    <property type="molecule type" value="Genomic_DNA"/>
</dbReference>
<protein>
    <recommendedName>
        <fullName evidence="17">Bifunctional protein GlmU</fullName>
    </recommendedName>
    <domain>
        <recommendedName>
            <fullName evidence="17">UDP-N-acetylglucosamine pyrophosphorylase</fullName>
            <ecNumber evidence="17">2.7.7.23</ecNumber>
        </recommendedName>
        <alternativeName>
            <fullName evidence="17">N-acetylglucosamine-1-phosphate uridyltransferase</fullName>
        </alternativeName>
    </domain>
    <domain>
        <recommendedName>
            <fullName evidence="17">Glucosamine-1-phosphate N-acetyltransferase</fullName>
            <ecNumber evidence="17">2.3.1.157</ecNumber>
        </recommendedName>
    </domain>
</protein>
<feature type="binding site" evidence="17">
    <location>
        <position position="239"/>
    </location>
    <ligand>
        <name>UDP-N-acetyl-alpha-D-glucosamine</name>
        <dbReference type="ChEBI" id="CHEBI:57705"/>
    </ligand>
</feature>
<comment type="function">
    <text evidence="16 17">Catalyzes the last two sequential reactions in the de novo biosynthetic pathway for UDP-N-acetylglucosamine (UDP-GlcNAc). The C-terminal domain catalyzes the transfer of acetyl group from acetyl coenzyme A to glucosamine-1-phosphate (GlcN-1-P) to produce N-acetylglucosamine-1-phosphate (GlcNAc-1-P), which is converted into UDP-GlcNAc by the transfer of uridine 5-monophosphate (from uridine 5-triphosphate), a reaction catalyzed by the N-terminal domain.</text>
</comment>
<evidence type="ECO:0000256" key="6">
    <source>
        <dbReference type="ARBA" id="ARBA00022723"/>
    </source>
</evidence>
<feature type="region of interest" description="Disordered" evidence="18">
    <location>
        <begin position="471"/>
        <end position="490"/>
    </location>
</feature>
<evidence type="ECO:0000256" key="11">
    <source>
        <dbReference type="ARBA" id="ARBA00023268"/>
    </source>
</evidence>
<dbReference type="InterPro" id="IPR011004">
    <property type="entry name" value="Trimer_LpxA-like_sf"/>
</dbReference>
<dbReference type="CDD" id="cd03353">
    <property type="entry name" value="LbH_GlmU_C"/>
    <property type="match status" value="1"/>
</dbReference>
<evidence type="ECO:0000256" key="18">
    <source>
        <dbReference type="SAM" id="MobiDB-lite"/>
    </source>
</evidence>
<comment type="pathway">
    <text evidence="17">Nucleotide-sugar biosynthesis; UDP-N-acetyl-alpha-D-glucosamine biosynthesis; N-acetyl-alpha-D-glucosamine 1-phosphate from alpha-D-glucosamine 6-phosphate (route II): step 2/2.</text>
</comment>
<evidence type="ECO:0000256" key="2">
    <source>
        <dbReference type="ARBA" id="ARBA00007947"/>
    </source>
</evidence>
<dbReference type="NCBIfam" id="TIGR01173">
    <property type="entry name" value="glmU"/>
    <property type="match status" value="1"/>
</dbReference>
<evidence type="ECO:0000256" key="7">
    <source>
        <dbReference type="ARBA" id="ARBA00022737"/>
    </source>
</evidence>
<evidence type="ECO:0000256" key="17">
    <source>
        <dbReference type="HAMAP-Rule" id="MF_01631"/>
    </source>
</evidence>
<feature type="binding site" evidence="17">
    <location>
        <position position="377"/>
    </location>
    <ligand>
        <name>UDP-N-acetyl-alpha-D-glucosamine</name>
        <dbReference type="ChEBI" id="CHEBI:57705"/>
    </ligand>
</feature>
<feature type="active site" description="Proton acceptor" evidence="17">
    <location>
        <position position="374"/>
    </location>
</feature>
<dbReference type="EC" id="2.3.1.157" evidence="17"/>
<feature type="binding site" evidence="17">
    <location>
        <position position="416"/>
    </location>
    <ligand>
        <name>acetyl-CoA</name>
        <dbReference type="ChEBI" id="CHEBI:57288"/>
    </ligand>
</feature>
<dbReference type="EC" id="2.7.7.23" evidence="17"/>
<dbReference type="CDD" id="cd02540">
    <property type="entry name" value="GT2_GlmU_N_bac"/>
    <property type="match status" value="1"/>
</dbReference>
<comment type="pathway">
    <text evidence="17">Bacterial outer membrane biogenesis; LPS lipid A biosynthesis.</text>
</comment>
<comment type="caution">
    <text evidence="20">The sequence shown here is derived from an EMBL/GenBank/DDBJ whole genome shotgun (WGS) entry which is preliminary data.</text>
</comment>
<dbReference type="InterPro" id="IPR050065">
    <property type="entry name" value="GlmU-like"/>
</dbReference>
<feature type="binding site" evidence="17">
    <location>
        <position position="239"/>
    </location>
    <ligand>
        <name>Mg(2+)</name>
        <dbReference type="ChEBI" id="CHEBI:18420"/>
    </ligand>
</feature>
<keyword evidence="9 17" id="KW-0133">Cell shape</keyword>
<sequence>MSSRTDTAVVVLAAGAGTRMRSDLNKVLHPLAGRSMLAHALHAIAKLSPQHLVVVVGSDRERVGAAVADLADDLGRPIDVAVQDRPRGTGHAVASALPSLPADFAGTVVVTTADVPLLDADTLAELISRHGAAGASATVLTTTVPDPTGYGRILRTQDAEVIGIVEQADATDSQRAIREVNGGVYAFDVTALRSALGRLKSDNAQGELYLTDAISIIRGDRGIVRAHHVDDSALVAGVNDRVQLAELGAELNRRIVATHQRSGVTVIDPATTWIDVDVTIGRDTVVHPGTQLLKATAIGAACTIGPDTTLTTMEVGDRASVIRTHGELSVIGDDASVGPFTYLRPGTHLGADGKLGAFVETKNATIGTGTKVPHLTYVGDADIGEHSNIGASSVFVNYNGESKSRTTIGSHVRTGSDTMFVAPVTVGDGAYTGAGTVVRDDVPPGALAVSAGPQRNIEGWVQRKRPGSAAASAAAAANQAGVADSDDSDA</sequence>
<feature type="domain" description="MobA-like NTP transferase" evidence="19">
    <location>
        <begin position="9"/>
        <end position="143"/>
    </location>
</feature>
<feature type="binding site" evidence="17">
    <location>
        <position position="388"/>
    </location>
    <ligand>
        <name>UDP-N-acetyl-alpha-D-glucosamine</name>
        <dbReference type="ChEBI" id="CHEBI:57705"/>
    </ligand>
</feature>
<feature type="binding site" evidence="17">
    <location>
        <position position="362"/>
    </location>
    <ligand>
        <name>UDP-N-acetyl-alpha-D-glucosamine</name>
        <dbReference type="ChEBI" id="CHEBI:57705"/>
    </ligand>
</feature>
<keyword evidence="12 17" id="KW-0012">Acyltransferase</keyword>
<evidence type="ECO:0000256" key="9">
    <source>
        <dbReference type="ARBA" id="ARBA00022960"/>
    </source>
</evidence>
<comment type="caution">
    <text evidence="17">Lacks conserved residue(s) required for the propagation of feature annotation.</text>
</comment>
<evidence type="ECO:0000313" key="21">
    <source>
        <dbReference type="Proteomes" id="UP001651690"/>
    </source>
</evidence>
<feature type="region of interest" description="N-acetyltransferase" evidence="17">
    <location>
        <begin position="263"/>
        <end position="490"/>
    </location>
</feature>
<keyword evidence="8 17" id="KW-0460">Magnesium</keyword>
<feature type="region of interest" description="Pyrophosphorylase" evidence="17">
    <location>
        <begin position="1"/>
        <end position="241"/>
    </location>
</feature>
<dbReference type="HAMAP" id="MF_01631">
    <property type="entry name" value="GlmU"/>
    <property type="match status" value="1"/>
</dbReference>
<feature type="binding site" evidence="17">
    <location>
        <position position="151"/>
    </location>
    <ligand>
        <name>UDP-N-acetyl-alpha-D-glucosamine</name>
        <dbReference type="ChEBI" id="CHEBI:57705"/>
    </ligand>
</feature>
<dbReference type="SUPFAM" id="SSF51161">
    <property type="entry name" value="Trimeric LpxA-like enzymes"/>
    <property type="match status" value="1"/>
</dbReference>
<evidence type="ECO:0000256" key="3">
    <source>
        <dbReference type="ARBA" id="ARBA00022490"/>
    </source>
</evidence>
<evidence type="ECO:0000256" key="14">
    <source>
        <dbReference type="ARBA" id="ARBA00048247"/>
    </source>
</evidence>
<feature type="region of interest" description="Linker" evidence="17">
    <location>
        <begin position="242"/>
        <end position="262"/>
    </location>
</feature>
<dbReference type="InterPro" id="IPR005882">
    <property type="entry name" value="Bifunctional_GlmU"/>
</dbReference>
<dbReference type="InterPro" id="IPR025877">
    <property type="entry name" value="MobA-like_NTP_Trfase"/>
</dbReference>
<keyword evidence="21" id="KW-1185">Reference proteome</keyword>
<feature type="binding site" evidence="17">
    <location>
        <begin position="88"/>
        <end position="89"/>
    </location>
    <ligand>
        <name>UDP-N-acetyl-alpha-D-glucosamine</name>
        <dbReference type="ChEBI" id="CHEBI:57705"/>
    </ligand>
</feature>
<dbReference type="GO" id="GO:0003977">
    <property type="term" value="F:UDP-N-acetylglucosamine diphosphorylase activity"/>
    <property type="evidence" value="ECO:0007669"/>
    <property type="project" value="UniProtKB-EC"/>
</dbReference>
<keyword evidence="6 17" id="KW-0479">Metal-binding</keyword>
<feature type="binding site" evidence="17">
    <location>
        <position position="391"/>
    </location>
    <ligand>
        <name>acetyl-CoA</name>
        <dbReference type="ChEBI" id="CHEBI:57288"/>
    </ligand>
</feature>
<dbReference type="NCBIfam" id="NF010932">
    <property type="entry name" value="PRK14352.1"/>
    <property type="match status" value="1"/>
</dbReference>
<evidence type="ECO:0000256" key="10">
    <source>
        <dbReference type="ARBA" id="ARBA00022984"/>
    </source>
</evidence>
<gene>
    <name evidence="17 20" type="primary">glmU</name>
    <name evidence="20" type="ORF">NM203_06955</name>
</gene>
<dbReference type="Gene3D" id="3.90.550.10">
    <property type="entry name" value="Spore Coat Polysaccharide Biosynthesis Protein SpsA, Chain A"/>
    <property type="match status" value="1"/>
</dbReference>
<evidence type="ECO:0000256" key="15">
    <source>
        <dbReference type="ARBA" id="ARBA00048493"/>
    </source>
</evidence>
<evidence type="ECO:0000256" key="4">
    <source>
        <dbReference type="ARBA" id="ARBA00022679"/>
    </source>
</evidence>
<dbReference type="InterPro" id="IPR038009">
    <property type="entry name" value="GlmU_C_LbH"/>
</dbReference>
<evidence type="ECO:0000256" key="8">
    <source>
        <dbReference type="ARBA" id="ARBA00022842"/>
    </source>
</evidence>
<feature type="binding site" evidence="17">
    <location>
        <position position="26"/>
    </location>
    <ligand>
        <name>UDP-N-acetyl-alpha-D-glucosamine</name>
        <dbReference type="ChEBI" id="CHEBI:57705"/>
    </ligand>
</feature>
<dbReference type="Gene3D" id="2.160.10.10">
    <property type="entry name" value="Hexapeptide repeat proteins"/>
    <property type="match status" value="1"/>
</dbReference>
<feature type="binding site" evidence="17">
    <location>
        <position position="344"/>
    </location>
    <ligand>
        <name>UDP-N-acetyl-alpha-D-glucosamine</name>
        <dbReference type="ChEBI" id="CHEBI:57705"/>
    </ligand>
</feature>
<evidence type="ECO:0000256" key="5">
    <source>
        <dbReference type="ARBA" id="ARBA00022695"/>
    </source>
</evidence>
<comment type="similarity">
    <text evidence="1 17">In the C-terminal section; belongs to the transferase hexapeptide repeat family.</text>
</comment>
<comment type="catalytic activity">
    <reaction evidence="14 17">
        <text>alpha-D-glucosamine 1-phosphate + acetyl-CoA = N-acetyl-alpha-D-glucosamine 1-phosphate + CoA + H(+)</text>
        <dbReference type="Rhea" id="RHEA:13725"/>
        <dbReference type="ChEBI" id="CHEBI:15378"/>
        <dbReference type="ChEBI" id="CHEBI:57287"/>
        <dbReference type="ChEBI" id="CHEBI:57288"/>
        <dbReference type="ChEBI" id="CHEBI:57776"/>
        <dbReference type="ChEBI" id="CHEBI:58516"/>
        <dbReference type="EC" id="2.3.1.157"/>
    </reaction>
</comment>
<evidence type="ECO:0000313" key="20">
    <source>
        <dbReference type="EMBL" id="MCP9271920.1"/>
    </source>
</evidence>
<keyword evidence="10 17" id="KW-0573">Peptidoglycan synthesis</keyword>
<feature type="binding site" evidence="17">
    <location>
        <position position="114"/>
    </location>
    <ligand>
        <name>Mg(2+)</name>
        <dbReference type="ChEBI" id="CHEBI:18420"/>
    </ligand>
</feature>
<evidence type="ECO:0000256" key="12">
    <source>
        <dbReference type="ARBA" id="ARBA00023315"/>
    </source>
</evidence>
<keyword evidence="7 17" id="KW-0677">Repeat</keyword>
<reference evidence="20 21" key="1">
    <citation type="submission" date="2022-06" db="EMBL/GenBank/DDBJ databases">
        <title>Mycolicibacterium sp. CAU 1645 isolated from seawater.</title>
        <authorList>
            <person name="Kim W."/>
        </authorList>
    </citation>
    <scope>NUCLEOTIDE SEQUENCE [LARGE SCALE GENOMIC DNA]</scope>
    <source>
        <strain evidence="20 21">CAU 1645</strain>
    </source>
</reference>
<comment type="catalytic activity">
    <reaction evidence="15 17">
        <text>N-acetyl-alpha-D-glucosamine 1-phosphate + UTP + H(+) = UDP-N-acetyl-alpha-D-glucosamine + diphosphate</text>
        <dbReference type="Rhea" id="RHEA:13509"/>
        <dbReference type="ChEBI" id="CHEBI:15378"/>
        <dbReference type="ChEBI" id="CHEBI:33019"/>
        <dbReference type="ChEBI" id="CHEBI:46398"/>
        <dbReference type="ChEBI" id="CHEBI:57705"/>
        <dbReference type="ChEBI" id="CHEBI:57776"/>
        <dbReference type="EC" id="2.7.7.23"/>
    </reaction>
</comment>
<dbReference type="InterPro" id="IPR029044">
    <property type="entry name" value="Nucleotide-diphossugar_trans"/>
</dbReference>
<dbReference type="Pfam" id="PF12804">
    <property type="entry name" value="NTP_transf_3"/>
    <property type="match status" value="1"/>
</dbReference>
<dbReference type="SUPFAM" id="SSF53448">
    <property type="entry name" value="Nucleotide-diphospho-sugar transferases"/>
    <property type="match status" value="1"/>
</dbReference>
<keyword evidence="3 17" id="KW-0963">Cytoplasm</keyword>
<organism evidence="20 21">
    <name type="scientific">Mycolicibacterium arenosum</name>
    <dbReference type="NCBI Taxonomy" id="2952157"/>
    <lineage>
        <taxon>Bacteria</taxon>
        <taxon>Bacillati</taxon>
        <taxon>Actinomycetota</taxon>
        <taxon>Actinomycetes</taxon>
        <taxon>Mycobacteriales</taxon>
        <taxon>Mycobacteriaceae</taxon>
        <taxon>Mycolicibacterium</taxon>
    </lineage>
</organism>
<feature type="binding site" evidence="17">
    <location>
        <position position="83"/>
    </location>
    <ligand>
        <name>UDP-N-acetyl-alpha-D-glucosamine</name>
        <dbReference type="ChEBI" id="CHEBI:57705"/>
    </ligand>
</feature>
<dbReference type="Proteomes" id="UP001651690">
    <property type="component" value="Unassembled WGS sequence"/>
</dbReference>
<evidence type="ECO:0000256" key="16">
    <source>
        <dbReference type="ARBA" id="ARBA00049628"/>
    </source>
</evidence>
<keyword evidence="4 17" id="KW-0808">Transferase</keyword>
<dbReference type="RefSeq" id="WP_255059033.1">
    <property type="nucleotide sequence ID" value="NZ_JANDBD010000002.1"/>
</dbReference>
<feature type="binding site" evidence="17">
    <location>
        <position position="166"/>
    </location>
    <ligand>
        <name>UDP-N-acetyl-alpha-D-glucosamine</name>
        <dbReference type="ChEBI" id="CHEBI:57705"/>
    </ligand>
</feature>
<comment type="pathway">
    <text evidence="17">Nucleotide-sugar biosynthesis; UDP-N-acetyl-alpha-D-glucosamine biosynthesis; UDP-N-acetyl-alpha-D-glucosamine from N-acetyl-alpha-D-glucosamine 1-phosphate: step 1/1.</text>
</comment>
<evidence type="ECO:0000256" key="13">
    <source>
        <dbReference type="ARBA" id="ARBA00023316"/>
    </source>
</evidence>
<feature type="binding site" evidence="17">
    <location>
        <position position="434"/>
    </location>
    <ligand>
        <name>acetyl-CoA</name>
        <dbReference type="ChEBI" id="CHEBI:57288"/>
    </ligand>
</feature>
<keyword evidence="13 17" id="KW-0961">Cell wall biogenesis/degradation</keyword>
<accession>A0ABT1M012</accession>
<dbReference type="PANTHER" id="PTHR43584:SF3">
    <property type="entry name" value="BIFUNCTIONAL PROTEIN GLMU"/>
    <property type="match status" value="1"/>
</dbReference>
<feature type="binding site" evidence="17">
    <location>
        <position position="181"/>
    </location>
    <ligand>
        <name>UDP-N-acetyl-alpha-D-glucosamine</name>
        <dbReference type="ChEBI" id="CHEBI:57705"/>
    </ligand>
</feature>
<comment type="subcellular location">
    <subcellularLocation>
        <location evidence="17">Cytoplasm</location>
    </subcellularLocation>
</comment>
<proteinExistence type="inferred from homology"/>
<keyword evidence="5 17" id="KW-0548">Nucleotidyltransferase</keyword>
<comment type="similarity">
    <text evidence="2 17">In the N-terminal section; belongs to the N-acetylglucosamine-1-phosphate uridyltransferase family.</text>
</comment>
<comment type="cofactor">
    <cofactor evidence="17">
        <name>Mg(2+)</name>
        <dbReference type="ChEBI" id="CHEBI:18420"/>
    </cofactor>
    <text evidence="17">Binds 1 Mg(2+) ion per subunit.</text>
</comment>